<proteinExistence type="predicted"/>
<dbReference type="PANTHER" id="PTHR36571:SF1">
    <property type="entry name" value="PROTEIN YGIW"/>
    <property type="match status" value="1"/>
</dbReference>
<dbReference type="EMBL" id="JBHRXK010000008">
    <property type="protein sequence ID" value="MFC3552223.1"/>
    <property type="molecule type" value="Genomic_DNA"/>
</dbReference>
<evidence type="ECO:0000256" key="1">
    <source>
        <dbReference type="ARBA" id="ARBA00022729"/>
    </source>
</evidence>
<dbReference type="SUPFAM" id="SSF101756">
    <property type="entry name" value="Hypothetical protein YgiW"/>
    <property type="match status" value="1"/>
</dbReference>
<organism evidence="3 4">
    <name type="scientific">Lysobacter cavernae</name>
    <dbReference type="NCBI Taxonomy" id="1685901"/>
    <lineage>
        <taxon>Bacteria</taxon>
        <taxon>Pseudomonadati</taxon>
        <taxon>Pseudomonadota</taxon>
        <taxon>Gammaproteobacteria</taxon>
        <taxon>Lysobacterales</taxon>
        <taxon>Lysobacteraceae</taxon>
        <taxon>Lysobacter</taxon>
    </lineage>
</organism>
<feature type="chain" id="PRO_5046830935" evidence="2">
    <location>
        <begin position="25"/>
        <end position="116"/>
    </location>
</feature>
<feature type="signal peptide" evidence="2">
    <location>
        <begin position="1"/>
        <end position="24"/>
    </location>
</feature>
<dbReference type="InterPro" id="IPR005220">
    <property type="entry name" value="CarO-like"/>
</dbReference>
<evidence type="ECO:0000256" key="2">
    <source>
        <dbReference type="SAM" id="SignalP"/>
    </source>
</evidence>
<dbReference type="NCBIfam" id="NF033674">
    <property type="entry name" value="stress_OB_fold"/>
    <property type="match status" value="1"/>
</dbReference>
<dbReference type="Proteomes" id="UP001595740">
    <property type="component" value="Unassembled WGS sequence"/>
</dbReference>
<comment type="caution">
    <text evidence="3">The sequence shown here is derived from an EMBL/GenBank/DDBJ whole genome shotgun (WGS) entry which is preliminary data.</text>
</comment>
<dbReference type="Gene3D" id="2.40.50.200">
    <property type="entry name" value="Bacterial OB-fold"/>
    <property type="match status" value="1"/>
</dbReference>
<sequence length="116" mass="12548">MNTKTVQGILSVALLLSLGPMAHAQYTGPNAKPVVTTAAAAAKAADDTPVVLEGTLERQLTSDTYEFRDASGTVKAEIDEEDFPQKIGATTRVRLHGEVDRDWKSVEIDVKRIEIP</sequence>
<dbReference type="PANTHER" id="PTHR36571">
    <property type="entry name" value="PROTEIN YGIW"/>
    <property type="match status" value="1"/>
</dbReference>
<keyword evidence="4" id="KW-1185">Reference proteome</keyword>
<dbReference type="RefSeq" id="WP_386759981.1">
    <property type="nucleotide sequence ID" value="NZ_JBHRXK010000008.1"/>
</dbReference>
<reference evidence="4" key="1">
    <citation type="journal article" date="2019" name="Int. J. Syst. Evol. Microbiol.">
        <title>The Global Catalogue of Microorganisms (GCM) 10K type strain sequencing project: providing services to taxonomists for standard genome sequencing and annotation.</title>
        <authorList>
            <consortium name="The Broad Institute Genomics Platform"/>
            <consortium name="The Broad Institute Genome Sequencing Center for Infectious Disease"/>
            <person name="Wu L."/>
            <person name="Ma J."/>
        </authorList>
    </citation>
    <scope>NUCLEOTIDE SEQUENCE [LARGE SCALE GENOMIC DNA]</scope>
    <source>
        <strain evidence="4">KCTC 42875</strain>
    </source>
</reference>
<evidence type="ECO:0000313" key="4">
    <source>
        <dbReference type="Proteomes" id="UP001595740"/>
    </source>
</evidence>
<name>A0ABV7RVK8_9GAMM</name>
<protein>
    <submittedName>
        <fullName evidence="3">NirD/YgiW/YdeI family stress tolerance protein</fullName>
    </submittedName>
</protein>
<accession>A0ABV7RVK8</accession>
<gene>
    <name evidence="3" type="ORF">ACFOLC_14560</name>
</gene>
<dbReference type="Pfam" id="PF04076">
    <property type="entry name" value="BOF"/>
    <property type="match status" value="1"/>
</dbReference>
<dbReference type="InterPro" id="IPR036700">
    <property type="entry name" value="BOBF_sf"/>
</dbReference>
<evidence type="ECO:0000313" key="3">
    <source>
        <dbReference type="EMBL" id="MFC3552223.1"/>
    </source>
</evidence>
<keyword evidence="1 2" id="KW-0732">Signal</keyword>